<reference evidence="11" key="1">
    <citation type="submission" date="2016-06" db="EMBL/GenBank/DDBJ databases">
        <authorList>
            <person name="Cuomo C."/>
            <person name="Litvintseva A."/>
            <person name="Heitman J."/>
            <person name="Chen Y."/>
            <person name="Sun S."/>
            <person name="Springer D."/>
            <person name="Dromer F."/>
            <person name="Young S."/>
            <person name="Zeng Q."/>
            <person name="Chapman S."/>
            <person name="Gujja S."/>
            <person name="Saif S."/>
            <person name="Birren B."/>
        </authorList>
    </citation>
    <scope>NUCLEOTIDE SEQUENCE</scope>
    <source>
        <strain evidence="11">CBS 7841</strain>
    </source>
</reference>
<keyword evidence="6 7" id="KW-0539">Nucleus</keyword>
<evidence type="ECO:0000313" key="12">
    <source>
        <dbReference type="Proteomes" id="UP000094043"/>
    </source>
</evidence>
<dbReference type="AlphaFoldDB" id="A0AAJ8JRA7"/>
<reference evidence="11" key="3">
    <citation type="submission" date="2024-01" db="EMBL/GenBank/DDBJ databases">
        <authorList>
            <person name="Coelho M.A."/>
            <person name="David-Palma M."/>
            <person name="Shea T."/>
            <person name="Sun S."/>
            <person name="Cuomo C.A."/>
            <person name="Heitman J."/>
        </authorList>
    </citation>
    <scope>NUCLEOTIDE SEQUENCE</scope>
    <source>
        <strain evidence="11">CBS 7841</strain>
    </source>
</reference>
<feature type="domain" description="Nse4/EID protein Nse3/MAGE-binding" evidence="10">
    <location>
        <begin position="104"/>
        <end position="158"/>
    </location>
</feature>
<dbReference type="EMBL" id="CP143785">
    <property type="protein sequence ID" value="WVN87022.1"/>
    <property type="molecule type" value="Genomic_DNA"/>
</dbReference>
<comment type="subcellular location">
    <subcellularLocation>
        <location evidence="1 7">Nucleus</location>
    </subcellularLocation>
</comment>
<proteinExistence type="inferred from homology"/>
<dbReference type="GO" id="GO:0005634">
    <property type="term" value="C:nucleus"/>
    <property type="evidence" value="ECO:0007669"/>
    <property type="project" value="UniProtKB-SubCell"/>
</dbReference>
<comment type="function">
    <text evidence="7">Component of the SMC5-SMC6 complex, that promotes sister chromatid alignment after DNA damage and facilitates double-stranded DNA breaks (DSBs) repair via homologous recombination between sister chromatids.</text>
</comment>
<evidence type="ECO:0000313" key="11">
    <source>
        <dbReference type="EMBL" id="WVN87022.1"/>
    </source>
</evidence>
<feature type="domain" description="Non-structural maintenance of chromosome element 4 C-terminal" evidence="9">
    <location>
        <begin position="258"/>
        <end position="343"/>
    </location>
</feature>
<evidence type="ECO:0000256" key="2">
    <source>
        <dbReference type="ARBA" id="ARBA00008997"/>
    </source>
</evidence>
<evidence type="ECO:0000256" key="4">
    <source>
        <dbReference type="ARBA" id="ARBA00023172"/>
    </source>
</evidence>
<dbReference type="InterPro" id="IPR029225">
    <property type="entry name" value="Nse4_Nse3-bd"/>
</dbReference>
<keyword evidence="3 7" id="KW-0227">DNA damage</keyword>
<dbReference type="KEGG" id="cdep:91086410"/>
<comment type="subunit">
    <text evidence="7">Component of the SMC5-SMC6 complex.</text>
</comment>
<evidence type="ECO:0000256" key="6">
    <source>
        <dbReference type="ARBA" id="ARBA00023242"/>
    </source>
</evidence>
<dbReference type="GO" id="GO:0030915">
    <property type="term" value="C:Smc5-Smc6 complex"/>
    <property type="evidence" value="ECO:0007669"/>
    <property type="project" value="UniProtKB-UniRule"/>
</dbReference>
<keyword evidence="4 7" id="KW-0233">DNA recombination</keyword>
<evidence type="ECO:0000256" key="5">
    <source>
        <dbReference type="ARBA" id="ARBA00023204"/>
    </source>
</evidence>
<evidence type="ECO:0000256" key="1">
    <source>
        <dbReference type="ARBA" id="ARBA00004123"/>
    </source>
</evidence>
<evidence type="ECO:0000256" key="8">
    <source>
        <dbReference type="SAM" id="MobiDB-lite"/>
    </source>
</evidence>
<keyword evidence="12" id="KW-1185">Reference proteome</keyword>
<evidence type="ECO:0000259" key="10">
    <source>
        <dbReference type="Pfam" id="PF15412"/>
    </source>
</evidence>
<accession>A0AAJ8JRA7</accession>
<comment type="similarity">
    <text evidence="2 7">Belongs to the NSE4 family.</text>
</comment>
<protein>
    <recommendedName>
        <fullName evidence="7">Non-structural maintenance of chromosomes element 4</fullName>
    </recommendedName>
</protein>
<dbReference type="GO" id="GO:0006310">
    <property type="term" value="P:DNA recombination"/>
    <property type="evidence" value="ECO:0007669"/>
    <property type="project" value="UniProtKB-UniRule"/>
</dbReference>
<dbReference type="InterPro" id="IPR027786">
    <property type="entry name" value="Nse4/EID"/>
</dbReference>
<evidence type="ECO:0000256" key="3">
    <source>
        <dbReference type="ARBA" id="ARBA00022763"/>
    </source>
</evidence>
<reference evidence="11" key="2">
    <citation type="journal article" date="2022" name="Elife">
        <title>Obligate sexual reproduction of a homothallic fungus closely related to the Cryptococcus pathogenic species complex.</title>
        <authorList>
            <person name="Passer A.R."/>
            <person name="Clancey S.A."/>
            <person name="Shea T."/>
            <person name="David-Palma M."/>
            <person name="Averette A.F."/>
            <person name="Boekhout T."/>
            <person name="Porcel B.M."/>
            <person name="Nowrousian M."/>
            <person name="Cuomo C.A."/>
            <person name="Sun S."/>
            <person name="Heitman J."/>
            <person name="Coelho M.A."/>
        </authorList>
    </citation>
    <scope>NUCLEOTIDE SEQUENCE</scope>
    <source>
        <strain evidence="11">CBS 7841</strain>
    </source>
</reference>
<keyword evidence="5 7" id="KW-0234">DNA repair</keyword>
<sequence length="359" mass="40445">MSDASSSQAQDSQNRIPASHSMSNDHSKTQGRKRRKVTNASEIFARPNVEEQLKLGKKYRTLQDAADDMKANLANATAKELAEALSEQSELFANVKDTGIGTLDANLIRTNTENAIGLAKRFKIDGAAFDIDEYLLKIKSLLCLDRVEIAEQDVSSDDEGIQPLGRSSVLGDWEKIGWMAARYYRRVTGVEFMYGPLTAEYKQRKAPQRRVNTEAAPEIQPTEVITEKSNKKAKDEFMDNIKIVLKTLHKLDPNGEGVNLFRLILNPHDFGQTVENCFFLSFLINQGSAGIYVKPDGEVMAMATTQHDAQLDGDPIKNQAVLELDVETWKMAKETFNIQEPSIPHRQYEETQLQRQSWY</sequence>
<dbReference type="Pfam" id="PF15412">
    <property type="entry name" value="Nse4-Nse3_bdg"/>
    <property type="match status" value="1"/>
</dbReference>
<dbReference type="GO" id="GO:0006281">
    <property type="term" value="P:DNA repair"/>
    <property type="evidence" value="ECO:0007669"/>
    <property type="project" value="UniProtKB-UniRule"/>
</dbReference>
<dbReference type="GeneID" id="91086410"/>
<organism evidence="11 12">
    <name type="scientific">Cryptococcus depauperatus CBS 7841</name>
    <dbReference type="NCBI Taxonomy" id="1295531"/>
    <lineage>
        <taxon>Eukaryota</taxon>
        <taxon>Fungi</taxon>
        <taxon>Dikarya</taxon>
        <taxon>Basidiomycota</taxon>
        <taxon>Agaricomycotina</taxon>
        <taxon>Tremellomycetes</taxon>
        <taxon>Tremellales</taxon>
        <taxon>Cryptococcaceae</taxon>
        <taxon>Cryptococcus</taxon>
    </lineage>
</organism>
<feature type="region of interest" description="Disordered" evidence="8">
    <location>
        <begin position="1"/>
        <end position="41"/>
    </location>
</feature>
<dbReference type="PANTHER" id="PTHR16140">
    <property type="entry name" value="NON-STRUCTURAL MAINTENANCE OF CHROMOSOMES ELEMENT 4"/>
    <property type="match status" value="1"/>
</dbReference>
<gene>
    <name evidence="11" type="ORF">L203_102198</name>
</gene>
<evidence type="ECO:0000256" key="7">
    <source>
        <dbReference type="RuleBase" id="RU365071"/>
    </source>
</evidence>
<dbReference type="Pfam" id="PF08743">
    <property type="entry name" value="Nse4_C"/>
    <property type="match status" value="1"/>
</dbReference>
<dbReference type="PANTHER" id="PTHR16140:SF0">
    <property type="entry name" value="NON-STRUCTURAL MAINTENANCE OF CHROMOSOMES ELEMENT 4"/>
    <property type="match status" value="1"/>
</dbReference>
<evidence type="ECO:0000259" key="9">
    <source>
        <dbReference type="Pfam" id="PF08743"/>
    </source>
</evidence>
<name>A0AAJ8JRA7_9TREE</name>
<dbReference type="RefSeq" id="XP_066067722.1">
    <property type="nucleotide sequence ID" value="XM_066211625.1"/>
</dbReference>
<feature type="compositionally biased region" description="Low complexity" evidence="8">
    <location>
        <begin position="1"/>
        <end position="13"/>
    </location>
</feature>
<dbReference type="InterPro" id="IPR014854">
    <property type="entry name" value="Nse4_C"/>
</dbReference>
<dbReference type="Proteomes" id="UP000094043">
    <property type="component" value="Chromosome 2"/>
</dbReference>